<organism evidence="1 2">
    <name type="scientific">Arthrobotrys conoides</name>
    <dbReference type="NCBI Taxonomy" id="74498"/>
    <lineage>
        <taxon>Eukaryota</taxon>
        <taxon>Fungi</taxon>
        <taxon>Dikarya</taxon>
        <taxon>Ascomycota</taxon>
        <taxon>Pezizomycotina</taxon>
        <taxon>Orbiliomycetes</taxon>
        <taxon>Orbiliales</taxon>
        <taxon>Orbiliaceae</taxon>
        <taxon>Arthrobotrys</taxon>
    </lineage>
</organism>
<accession>A0AAN8RWY9</accession>
<dbReference type="Proteomes" id="UP001307849">
    <property type="component" value="Unassembled WGS sequence"/>
</dbReference>
<gene>
    <name evidence="1" type="ORF">TWF506_009301</name>
</gene>
<comment type="caution">
    <text evidence="1">The sequence shown here is derived from an EMBL/GenBank/DDBJ whole genome shotgun (WGS) entry which is preliminary data.</text>
</comment>
<dbReference type="EMBL" id="JAVHJM010000006">
    <property type="protein sequence ID" value="KAK6513135.1"/>
    <property type="molecule type" value="Genomic_DNA"/>
</dbReference>
<evidence type="ECO:0000313" key="1">
    <source>
        <dbReference type="EMBL" id="KAK6513135.1"/>
    </source>
</evidence>
<dbReference type="AlphaFoldDB" id="A0AAN8RWY9"/>
<keyword evidence="2" id="KW-1185">Reference proteome</keyword>
<proteinExistence type="predicted"/>
<sequence>MSSLEQETITEGAVLWFLTDDERTSIANSLDVEKSTLLDLKGNVMNRARATCTGCGKHSGLDDMVHNAVEAGIHSNTFVLDVLVNGPQSMSPAHGLKCSRCDSEYEGLWRWDADTHIWTRD</sequence>
<evidence type="ECO:0000313" key="2">
    <source>
        <dbReference type="Proteomes" id="UP001307849"/>
    </source>
</evidence>
<name>A0AAN8RWY9_9PEZI</name>
<protein>
    <submittedName>
        <fullName evidence="1">Uncharacterized protein</fullName>
    </submittedName>
</protein>
<reference evidence="1 2" key="1">
    <citation type="submission" date="2019-10" db="EMBL/GenBank/DDBJ databases">
        <authorList>
            <person name="Palmer J.M."/>
        </authorList>
    </citation>
    <scope>NUCLEOTIDE SEQUENCE [LARGE SCALE GENOMIC DNA]</scope>
    <source>
        <strain evidence="1 2">TWF506</strain>
    </source>
</reference>